<proteinExistence type="predicted"/>
<accession>A0A1M7JFU7</accession>
<dbReference type="STRING" id="134849.SAMN05443668_101785"/>
<dbReference type="PANTHER" id="PTHR43244:SF1">
    <property type="entry name" value="5,10-METHYLENETETRAHYDROMETHANOPTERIN REDUCTASE"/>
    <property type="match status" value="1"/>
</dbReference>
<keyword evidence="1" id="KW-0560">Oxidoreductase</keyword>
<dbReference type="InterPro" id="IPR050564">
    <property type="entry name" value="F420-G6PD/mer"/>
</dbReference>
<keyword evidence="4" id="KW-1185">Reference proteome</keyword>
<dbReference type="Gene3D" id="3.20.20.30">
    <property type="entry name" value="Luciferase-like domain"/>
    <property type="match status" value="1"/>
</dbReference>
<dbReference type="CDD" id="cd01097">
    <property type="entry name" value="Tetrahydromethanopterin_reductase"/>
    <property type="match status" value="1"/>
</dbReference>
<dbReference type="NCBIfam" id="TIGR03841">
    <property type="entry name" value="F420_Rv3093c"/>
    <property type="match status" value="1"/>
</dbReference>
<dbReference type="Pfam" id="PF00296">
    <property type="entry name" value="Bac_luciferase"/>
    <property type="match status" value="1"/>
</dbReference>
<feature type="domain" description="Luciferase-like" evidence="2">
    <location>
        <begin position="17"/>
        <end position="298"/>
    </location>
</feature>
<dbReference type="AlphaFoldDB" id="A0A1M7JFU7"/>
<dbReference type="InterPro" id="IPR022526">
    <property type="entry name" value="F420_Rv3093c"/>
</dbReference>
<dbReference type="InterPro" id="IPR036661">
    <property type="entry name" value="Luciferase-like_sf"/>
</dbReference>
<evidence type="ECO:0000259" key="2">
    <source>
        <dbReference type="Pfam" id="PF00296"/>
    </source>
</evidence>
<dbReference type="SUPFAM" id="SSF51679">
    <property type="entry name" value="Bacterial luciferase-like"/>
    <property type="match status" value="1"/>
</dbReference>
<dbReference type="GO" id="GO:0016705">
    <property type="term" value="F:oxidoreductase activity, acting on paired donors, with incorporation or reduction of molecular oxygen"/>
    <property type="evidence" value="ECO:0007669"/>
    <property type="project" value="InterPro"/>
</dbReference>
<name>A0A1M7JFU7_9ACTN</name>
<dbReference type="PANTHER" id="PTHR43244">
    <property type="match status" value="1"/>
</dbReference>
<evidence type="ECO:0000313" key="4">
    <source>
        <dbReference type="Proteomes" id="UP000184440"/>
    </source>
</evidence>
<evidence type="ECO:0000313" key="3">
    <source>
        <dbReference type="EMBL" id="SHM51894.1"/>
    </source>
</evidence>
<dbReference type="RefSeq" id="WP_073251424.1">
    <property type="nucleotide sequence ID" value="NZ_FRCS01000001.1"/>
</dbReference>
<organism evidence="3 4">
    <name type="scientific">Cryptosporangium aurantiacum</name>
    <dbReference type="NCBI Taxonomy" id="134849"/>
    <lineage>
        <taxon>Bacteria</taxon>
        <taxon>Bacillati</taxon>
        <taxon>Actinomycetota</taxon>
        <taxon>Actinomycetes</taxon>
        <taxon>Cryptosporangiales</taxon>
        <taxon>Cryptosporangiaceae</taxon>
        <taxon>Cryptosporangium</taxon>
    </lineage>
</organism>
<protein>
    <submittedName>
        <fullName evidence="3">Probable F420-dependent oxidoreductase, Rv3093c family</fullName>
    </submittedName>
</protein>
<evidence type="ECO:0000256" key="1">
    <source>
        <dbReference type="ARBA" id="ARBA00023002"/>
    </source>
</evidence>
<reference evidence="3 4" key="1">
    <citation type="submission" date="2016-11" db="EMBL/GenBank/DDBJ databases">
        <authorList>
            <person name="Jaros S."/>
            <person name="Januszkiewicz K."/>
            <person name="Wedrychowicz H."/>
        </authorList>
    </citation>
    <scope>NUCLEOTIDE SEQUENCE [LARGE SCALE GENOMIC DNA]</scope>
    <source>
        <strain evidence="3 4">DSM 46144</strain>
    </source>
</reference>
<gene>
    <name evidence="3" type="ORF">SAMN05443668_101785</name>
</gene>
<sequence>MPTLVPRWGLTLPLDGVPLHRHRPLIDAVAELGFTDVWSAETAGADAFTPLALFSSWSPTLRLGTAIAPAQTRGPALLAMSTAALADAAPGRFALGLGASSPAIVESWNGLPFEQPYQRVRDTLRFLRRALAGEKIDEAYETFTVRGFRLQRVPEQQPPILLAALRPGMLRLAGQEADGAILNWLAVTDVPKAVAELGTAEKEVAARIFVCPTTDRQFVGVLARRLISSYLTVPAYRAFHEWLGRGDALGPMWDAWEAGDRAAANAAIPDEVVDALVVHGTPDECRAHLRAYVDAGVTTPVAALLPTPDIGTPEGVLAAIRAVSPA</sequence>
<dbReference type="InterPro" id="IPR011251">
    <property type="entry name" value="Luciferase-like_dom"/>
</dbReference>
<dbReference type="Proteomes" id="UP000184440">
    <property type="component" value="Unassembled WGS sequence"/>
</dbReference>
<dbReference type="EMBL" id="FRCS01000001">
    <property type="protein sequence ID" value="SHM51894.1"/>
    <property type="molecule type" value="Genomic_DNA"/>
</dbReference>